<dbReference type="EMBL" id="BAABJY010000002">
    <property type="protein sequence ID" value="GAA4862066.1"/>
    <property type="molecule type" value="Genomic_DNA"/>
</dbReference>
<gene>
    <name evidence="1" type="ORF">GCM10023332_12630</name>
</gene>
<dbReference type="InterPro" id="IPR021732">
    <property type="entry name" value="DUF3301"/>
</dbReference>
<evidence type="ECO:0000313" key="1">
    <source>
        <dbReference type="EMBL" id="GAA4862066.1"/>
    </source>
</evidence>
<accession>A0ABP9DYL8</accession>
<dbReference type="Pfam" id="PF11743">
    <property type="entry name" value="DUF3301"/>
    <property type="match status" value="1"/>
</dbReference>
<organism evidence="1 2">
    <name type="scientific">Luteimonas vadosa</name>
    <dbReference type="NCBI Taxonomy" id="1165507"/>
    <lineage>
        <taxon>Bacteria</taxon>
        <taxon>Pseudomonadati</taxon>
        <taxon>Pseudomonadota</taxon>
        <taxon>Gammaproteobacteria</taxon>
        <taxon>Lysobacterales</taxon>
        <taxon>Lysobacteraceae</taxon>
        <taxon>Luteimonas</taxon>
    </lineage>
</organism>
<protein>
    <submittedName>
        <fullName evidence="1">DUF3301 domain-containing protein</fullName>
    </submittedName>
</protein>
<dbReference type="Proteomes" id="UP001501323">
    <property type="component" value="Unassembled WGS sequence"/>
</dbReference>
<reference evidence="2" key="1">
    <citation type="journal article" date="2019" name="Int. J. Syst. Evol. Microbiol.">
        <title>The Global Catalogue of Microorganisms (GCM) 10K type strain sequencing project: providing services to taxonomists for standard genome sequencing and annotation.</title>
        <authorList>
            <consortium name="The Broad Institute Genomics Platform"/>
            <consortium name="The Broad Institute Genome Sequencing Center for Infectious Disease"/>
            <person name="Wu L."/>
            <person name="Ma J."/>
        </authorList>
    </citation>
    <scope>NUCLEOTIDE SEQUENCE [LARGE SCALE GENOMIC DNA]</scope>
    <source>
        <strain evidence="2">JCM 18392</strain>
    </source>
</reference>
<proteinExistence type="predicted"/>
<keyword evidence="2" id="KW-1185">Reference proteome</keyword>
<sequence>MPSLILLMIVGAAAFAWWSAARAAAERAVEVGRDACRDAGVQLLDQTVHATGLRLRRRHDGRLGVERSFRFEYSDDGMQRYIGRLVLRGDELVAFTGPTRAR</sequence>
<comment type="caution">
    <text evidence="1">The sequence shown here is derived from an EMBL/GenBank/DDBJ whole genome shotgun (WGS) entry which is preliminary data.</text>
</comment>
<dbReference type="RefSeq" id="WP_345294679.1">
    <property type="nucleotide sequence ID" value="NZ_BAABJY010000002.1"/>
</dbReference>
<evidence type="ECO:0000313" key="2">
    <source>
        <dbReference type="Proteomes" id="UP001501323"/>
    </source>
</evidence>
<name>A0ABP9DYL8_9GAMM</name>